<sequence>MVVRLNGDKQQNHMTAVRPYHSDHIAVLQPHHSDPIATLRSYGSTSTPWRPSDHMMIPYYNLV</sequence>
<evidence type="ECO:0000313" key="1">
    <source>
        <dbReference type="EMBL" id="ERZ96682.1"/>
    </source>
</evidence>
<dbReference type="AlphaFoldDB" id="U9SRM4"/>
<dbReference type="EMBL" id="KE392337">
    <property type="protein sequence ID" value="ERZ96682.1"/>
    <property type="molecule type" value="Genomic_DNA"/>
</dbReference>
<reference evidence="1" key="1">
    <citation type="submission" date="2013-07" db="EMBL/GenBank/DDBJ databases">
        <title>The genome of an arbuscular mycorrhizal fungus provides insights into the evolution of the oldest plant symbiosis.</title>
        <authorList>
            <consortium name="DOE Joint Genome Institute"/>
            <person name="Tisserant E."/>
            <person name="Malbreil M."/>
            <person name="Kuo A."/>
            <person name="Kohler A."/>
            <person name="Symeonidi A."/>
            <person name="Balestrini R."/>
            <person name="Charron P."/>
            <person name="Duensing N."/>
            <person name="Frei-dit-Frey N."/>
            <person name="Gianinazzi-Pearson V."/>
            <person name="Gilbert B."/>
            <person name="Handa Y."/>
            <person name="Hijri M."/>
            <person name="Kaul R."/>
            <person name="Kawaguchi M."/>
            <person name="Krajinski F."/>
            <person name="Lammers P."/>
            <person name="Lapierre D."/>
            <person name="Masclaux F.G."/>
            <person name="Murat C."/>
            <person name="Morin E."/>
            <person name="Ndikumana S."/>
            <person name="Pagni M."/>
            <person name="Petitpierre D."/>
            <person name="Requena N."/>
            <person name="Rosikiewicz P."/>
            <person name="Riley R."/>
            <person name="Saito K."/>
            <person name="San Clemente H."/>
            <person name="Shapiro H."/>
            <person name="van Tuinen D."/>
            <person name="Becard G."/>
            <person name="Bonfante P."/>
            <person name="Paszkowski U."/>
            <person name="Shachar-Hill Y."/>
            <person name="Young J.P."/>
            <person name="Sanders I.R."/>
            <person name="Henrissat B."/>
            <person name="Rensing S.A."/>
            <person name="Grigoriev I.V."/>
            <person name="Corradi N."/>
            <person name="Roux C."/>
            <person name="Martin F."/>
        </authorList>
    </citation>
    <scope>NUCLEOTIDE SEQUENCE</scope>
    <source>
        <strain evidence="1">DAOM 197198</strain>
    </source>
</reference>
<gene>
    <name evidence="1" type="ORF">GLOINDRAFT_12346</name>
</gene>
<organism evidence="1">
    <name type="scientific">Rhizophagus irregularis (strain DAOM 181602 / DAOM 197198 / MUCL 43194)</name>
    <name type="common">Arbuscular mycorrhizal fungus</name>
    <name type="synonym">Glomus intraradices</name>
    <dbReference type="NCBI Taxonomy" id="747089"/>
    <lineage>
        <taxon>Eukaryota</taxon>
        <taxon>Fungi</taxon>
        <taxon>Fungi incertae sedis</taxon>
        <taxon>Mucoromycota</taxon>
        <taxon>Glomeromycotina</taxon>
        <taxon>Glomeromycetes</taxon>
        <taxon>Glomerales</taxon>
        <taxon>Glomeraceae</taxon>
        <taxon>Rhizophagus</taxon>
    </lineage>
</organism>
<name>U9SRM4_RHIID</name>
<protein>
    <submittedName>
        <fullName evidence="1">Uncharacterized protein</fullName>
    </submittedName>
</protein>
<dbReference type="HOGENOM" id="CLU_2886963_0_0_1"/>
<accession>U9SRM4</accession>
<proteinExistence type="predicted"/>